<protein>
    <submittedName>
        <fullName evidence="2">DUF2065 domain-containing protein</fullName>
    </submittedName>
</protein>
<accession>A0A3R8LPU3</accession>
<sequence>MDDSAVSPWLLALGLVLVLEGLMPLLVPGGWREAVRQLAALRDGQLRFVGLMLVLAGLFLVVLA</sequence>
<keyword evidence="1" id="KW-1133">Transmembrane helix</keyword>
<evidence type="ECO:0000313" key="2">
    <source>
        <dbReference type="EMBL" id="RRN45563.1"/>
    </source>
</evidence>
<feature type="transmembrane region" description="Helical" evidence="1">
    <location>
        <begin position="6"/>
        <end position="26"/>
    </location>
</feature>
<feature type="transmembrane region" description="Helical" evidence="1">
    <location>
        <begin position="46"/>
        <end position="63"/>
    </location>
</feature>
<dbReference type="InterPro" id="IPR019201">
    <property type="entry name" value="DUF2065"/>
</dbReference>
<proteinExistence type="predicted"/>
<dbReference type="PANTHER" id="PTHR38602:SF1">
    <property type="entry name" value="INNER MEMBRANE PROTEIN"/>
    <property type="match status" value="1"/>
</dbReference>
<dbReference type="PANTHER" id="PTHR38602">
    <property type="entry name" value="INNER MEMBRANE PROTEIN-RELATED"/>
    <property type="match status" value="1"/>
</dbReference>
<evidence type="ECO:0000313" key="3">
    <source>
        <dbReference type="Proteomes" id="UP000270261"/>
    </source>
</evidence>
<dbReference type="AlphaFoldDB" id="A0A3R8LPU3"/>
<dbReference type="Proteomes" id="UP000270261">
    <property type="component" value="Unassembled WGS sequence"/>
</dbReference>
<keyword evidence="3" id="KW-1185">Reference proteome</keyword>
<evidence type="ECO:0000256" key="1">
    <source>
        <dbReference type="SAM" id="Phobius"/>
    </source>
</evidence>
<dbReference type="EMBL" id="RRUE01000001">
    <property type="protein sequence ID" value="RRN45563.1"/>
    <property type="molecule type" value="Genomic_DNA"/>
</dbReference>
<gene>
    <name evidence="2" type="ORF">EHV23_05130</name>
</gene>
<name>A0A3R8LPU3_9BURK</name>
<reference evidence="2 3" key="1">
    <citation type="submission" date="2018-11" db="EMBL/GenBank/DDBJ databases">
        <title>Genome sequencing of Lautropia sp. KCOM 2505 (= ChDC F240).</title>
        <authorList>
            <person name="Kook J.-K."/>
            <person name="Park S.-N."/>
            <person name="Lim Y.K."/>
        </authorList>
    </citation>
    <scope>NUCLEOTIDE SEQUENCE [LARGE SCALE GENOMIC DNA]</scope>
    <source>
        <strain evidence="2 3">KCOM 2505</strain>
    </source>
</reference>
<organism evidence="2 3">
    <name type="scientific">Lautropia dentalis</name>
    <dbReference type="NCBI Taxonomy" id="2490857"/>
    <lineage>
        <taxon>Bacteria</taxon>
        <taxon>Pseudomonadati</taxon>
        <taxon>Pseudomonadota</taxon>
        <taxon>Betaproteobacteria</taxon>
        <taxon>Burkholderiales</taxon>
        <taxon>Burkholderiaceae</taxon>
        <taxon>Lautropia</taxon>
    </lineage>
</organism>
<comment type="caution">
    <text evidence="2">The sequence shown here is derived from an EMBL/GenBank/DDBJ whole genome shotgun (WGS) entry which is preliminary data.</text>
</comment>
<dbReference type="Pfam" id="PF09838">
    <property type="entry name" value="DUF2065"/>
    <property type="match status" value="1"/>
</dbReference>
<keyword evidence="1" id="KW-0812">Transmembrane</keyword>
<keyword evidence="1" id="KW-0472">Membrane</keyword>
<dbReference type="RefSeq" id="WP_125094992.1">
    <property type="nucleotide sequence ID" value="NZ_RRUE01000001.1"/>
</dbReference>